<accession>A0A9Q3H4W7</accession>
<reference evidence="1" key="1">
    <citation type="submission" date="2021-03" db="EMBL/GenBank/DDBJ databases">
        <title>Draft genome sequence of rust myrtle Austropuccinia psidii MF-1, a brazilian biotype.</title>
        <authorList>
            <person name="Quecine M.C."/>
            <person name="Pachon D.M.R."/>
            <person name="Bonatelli M.L."/>
            <person name="Correr F.H."/>
            <person name="Franceschini L.M."/>
            <person name="Leite T.F."/>
            <person name="Margarido G.R.A."/>
            <person name="Almeida C.A."/>
            <person name="Ferrarezi J.A."/>
            <person name="Labate C.A."/>
        </authorList>
    </citation>
    <scope>NUCLEOTIDE SEQUENCE</scope>
    <source>
        <strain evidence="1">MF-1</strain>
    </source>
</reference>
<organism evidence="1 2">
    <name type="scientific">Austropuccinia psidii MF-1</name>
    <dbReference type="NCBI Taxonomy" id="1389203"/>
    <lineage>
        <taxon>Eukaryota</taxon>
        <taxon>Fungi</taxon>
        <taxon>Dikarya</taxon>
        <taxon>Basidiomycota</taxon>
        <taxon>Pucciniomycotina</taxon>
        <taxon>Pucciniomycetes</taxon>
        <taxon>Pucciniales</taxon>
        <taxon>Sphaerophragmiaceae</taxon>
        <taxon>Austropuccinia</taxon>
    </lineage>
</organism>
<dbReference type="EMBL" id="AVOT02010970">
    <property type="protein sequence ID" value="MBW0491232.1"/>
    <property type="molecule type" value="Genomic_DNA"/>
</dbReference>
<comment type="caution">
    <text evidence="1">The sequence shown here is derived from an EMBL/GenBank/DDBJ whole genome shotgun (WGS) entry which is preliminary data.</text>
</comment>
<sequence length="153" mass="17493">MRAYLTRSVPIHRSKEIIEVLNIELASMITKRKLSDQAQLELQCGCPQELSETENTDLLRHLKHPPIEASYELPRSQGDKLLCYLQNLHPMTKGEPIINYWKHQIITCNFPTMGKIALRYLSITVGSAWAKPQLVQPLDQERLPPHLSEGVAE</sequence>
<dbReference type="Proteomes" id="UP000765509">
    <property type="component" value="Unassembled WGS sequence"/>
</dbReference>
<evidence type="ECO:0000313" key="1">
    <source>
        <dbReference type="EMBL" id="MBW0491232.1"/>
    </source>
</evidence>
<name>A0A9Q3H4W7_9BASI</name>
<dbReference type="AlphaFoldDB" id="A0A9Q3H4W7"/>
<gene>
    <name evidence="1" type="ORF">O181_030947</name>
</gene>
<protein>
    <submittedName>
        <fullName evidence="1">Uncharacterized protein</fullName>
    </submittedName>
</protein>
<dbReference type="OrthoDB" id="3359487at2759"/>
<proteinExistence type="predicted"/>
<evidence type="ECO:0000313" key="2">
    <source>
        <dbReference type="Proteomes" id="UP000765509"/>
    </source>
</evidence>
<keyword evidence="2" id="KW-1185">Reference proteome</keyword>